<accession>A0ABP6QZF0</accession>
<evidence type="ECO:0000313" key="3">
    <source>
        <dbReference type="Proteomes" id="UP001500728"/>
    </source>
</evidence>
<proteinExistence type="predicted"/>
<dbReference type="InterPro" id="IPR048000">
    <property type="entry name" value="TnsA-like"/>
</dbReference>
<reference evidence="3" key="1">
    <citation type="journal article" date="2019" name="Int. J. Syst. Evol. Microbiol.">
        <title>The Global Catalogue of Microorganisms (GCM) 10K type strain sequencing project: providing services to taxonomists for standard genome sequencing and annotation.</title>
        <authorList>
            <consortium name="The Broad Institute Genomics Platform"/>
            <consortium name="The Broad Institute Genome Sequencing Center for Infectious Disease"/>
            <person name="Wu L."/>
            <person name="Ma J."/>
        </authorList>
    </citation>
    <scope>NUCLEOTIDE SEQUENCE [LARGE SCALE GENOMIC DNA]</scope>
    <source>
        <strain evidence="3">JCM 9381</strain>
    </source>
</reference>
<evidence type="ECO:0000256" key="1">
    <source>
        <dbReference type="SAM" id="MobiDB-lite"/>
    </source>
</evidence>
<evidence type="ECO:0000313" key="2">
    <source>
        <dbReference type="EMBL" id="GAA3264582.1"/>
    </source>
</evidence>
<dbReference type="Proteomes" id="UP001500728">
    <property type="component" value="Unassembled WGS sequence"/>
</dbReference>
<comment type="caution">
    <text evidence="2">The sequence shown here is derived from an EMBL/GenBank/DDBJ whole genome shotgun (WGS) entry which is preliminary data.</text>
</comment>
<name>A0ABP6QZF0_9ACTN</name>
<sequence>MGQKHYSGSYWSSTQSDHVIYESRLELARLLYADFDRDVTAIVAQPFLLRAEVDGALRRHIPDYLMATTAGPLVVDVKPRHRVARPEHAFTFAWARKAVEARGWRYEVWSEPPEAELANVRFLAGYRRDWLFEPDPRGDTRRGGGGGATAGAAVRPGHSRRRTRPGRGRGHAGEAFACLPDRPAPLVRAAVLHLLWKQQWRTDLSVPLSARSVLRTAS</sequence>
<dbReference type="EMBL" id="BAAAUW010000015">
    <property type="protein sequence ID" value="GAA3264582.1"/>
    <property type="molecule type" value="Genomic_DNA"/>
</dbReference>
<gene>
    <name evidence="2" type="ORF">GCM10010469_34370</name>
</gene>
<dbReference type="NCBIfam" id="NF033179">
    <property type="entry name" value="TnsA_like_Actin"/>
    <property type="match status" value="1"/>
</dbReference>
<organism evidence="2 3">
    <name type="scientific">Streptomyces labedae</name>
    <dbReference type="NCBI Taxonomy" id="285569"/>
    <lineage>
        <taxon>Bacteria</taxon>
        <taxon>Bacillati</taxon>
        <taxon>Actinomycetota</taxon>
        <taxon>Actinomycetes</taxon>
        <taxon>Kitasatosporales</taxon>
        <taxon>Streptomycetaceae</taxon>
        <taxon>Streptomyces</taxon>
    </lineage>
</organism>
<protein>
    <submittedName>
        <fullName evidence="2">TnsA-like heteromeric transposase endonuclease subunit</fullName>
    </submittedName>
</protein>
<feature type="compositionally biased region" description="Basic residues" evidence="1">
    <location>
        <begin position="157"/>
        <end position="170"/>
    </location>
</feature>
<keyword evidence="3" id="KW-1185">Reference proteome</keyword>
<feature type="region of interest" description="Disordered" evidence="1">
    <location>
        <begin position="135"/>
        <end position="175"/>
    </location>
</feature>
<dbReference type="RefSeq" id="WP_346152782.1">
    <property type="nucleotide sequence ID" value="NZ_BAAAUW010000015.1"/>
</dbReference>